<feature type="domain" description="Oxidoreductase FAD/NAD(P)-binding" evidence="6">
    <location>
        <begin position="241"/>
        <end position="352"/>
    </location>
</feature>
<reference evidence="8 9" key="1">
    <citation type="submission" date="2019-12" db="EMBL/GenBank/DDBJ databases">
        <title>Draft genome sequence of the ascomycete Xylaria multiplex DSM 110363.</title>
        <authorList>
            <person name="Buettner E."/>
            <person name="Kellner H."/>
        </authorList>
    </citation>
    <scope>NUCLEOTIDE SEQUENCE [LARGE SCALE GENOMIC DNA]</scope>
    <source>
        <strain evidence="8 9">DSM 110363</strain>
    </source>
</reference>
<keyword evidence="9" id="KW-1185">Reference proteome</keyword>
<feature type="transmembrane region" description="Helical" evidence="5">
    <location>
        <begin position="234"/>
        <end position="255"/>
    </location>
</feature>
<name>A0A7C8IPP1_9PEZI</name>
<dbReference type="Gene3D" id="1.20.990.10">
    <property type="entry name" value="NADPH-cytochrome p450 Reductase, Chain A, domain 3"/>
    <property type="match status" value="1"/>
</dbReference>
<dbReference type="Pfam" id="PF00667">
    <property type="entry name" value="FAD_binding_1"/>
    <property type="match status" value="1"/>
</dbReference>
<keyword evidence="5" id="KW-0812">Transmembrane</keyword>
<dbReference type="AlphaFoldDB" id="A0A7C8IPP1"/>
<keyword evidence="4" id="KW-0560">Oxidoreductase</keyword>
<keyword evidence="2" id="KW-0285">Flavoprotein</keyword>
<dbReference type="SUPFAM" id="SSF52343">
    <property type="entry name" value="Ferredoxin reductase-like, C-terminal NADP-linked domain"/>
    <property type="match status" value="1"/>
</dbReference>
<keyword evidence="5" id="KW-1133">Transmembrane helix</keyword>
<dbReference type="Proteomes" id="UP000481858">
    <property type="component" value="Unassembled WGS sequence"/>
</dbReference>
<evidence type="ECO:0000256" key="1">
    <source>
        <dbReference type="ARBA" id="ARBA00001974"/>
    </source>
</evidence>
<accession>A0A7C8IPP1</accession>
<evidence type="ECO:0000256" key="5">
    <source>
        <dbReference type="SAM" id="Phobius"/>
    </source>
</evidence>
<dbReference type="FunFam" id="3.40.50.80:FF:000032">
    <property type="entry name" value="NADPH-dependent diflavin oxidoreductase 1"/>
    <property type="match status" value="1"/>
</dbReference>
<dbReference type="OrthoDB" id="1856718at2759"/>
<dbReference type="Gene3D" id="2.40.30.10">
    <property type="entry name" value="Translation factors"/>
    <property type="match status" value="1"/>
</dbReference>
<dbReference type="GO" id="GO:0050660">
    <property type="term" value="F:flavin adenine dinucleotide binding"/>
    <property type="evidence" value="ECO:0007669"/>
    <property type="project" value="TreeGrafter"/>
</dbReference>
<keyword evidence="3" id="KW-0274">FAD</keyword>
<evidence type="ECO:0008006" key="10">
    <source>
        <dbReference type="Google" id="ProtNLM"/>
    </source>
</evidence>
<evidence type="ECO:0000313" key="8">
    <source>
        <dbReference type="EMBL" id="KAF2969106.1"/>
    </source>
</evidence>
<dbReference type="PANTHER" id="PTHR19384">
    <property type="entry name" value="NITRIC OXIDE SYNTHASE-RELATED"/>
    <property type="match status" value="1"/>
</dbReference>
<evidence type="ECO:0000256" key="2">
    <source>
        <dbReference type="ARBA" id="ARBA00022630"/>
    </source>
</evidence>
<dbReference type="GO" id="GO:0010181">
    <property type="term" value="F:FMN binding"/>
    <property type="evidence" value="ECO:0007669"/>
    <property type="project" value="TreeGrafter"/>
</dbReference>
<organism evidence="8 9">
    <name type="scientific">Xylaria multiplex</name>
    <dbReference type="NCBI Taxonomy" id="323545"/>
    <lineage>
        <taxon>Eukaryota</taxon>
        <taxon>Fungi</taxon>
        <taxon>Dikarya</taxon>
        <taxon>Ascomycota</taxon>
        <taxon>Pezizomycotina</taxon>
        <taxon>Sordariomycetes</taxon>
        <taxon>Xylariomycetidae</taxon>
        <taxon>Xylariales</taxon>
        <taxon>Xylariaceae</taxon>
        <taxon>Xylaria</taxon>
    </lineage>
</organism>
<feature type="domain" description="Sulfite reductase [NADPH] flavoprotein alpha-component-like FAD-binding" evidence="7">
    <location>
        <begin position="4"/>
        <end position="189"/>
    </location>
</feature>
<proteinExistence type="predicted"/>
<evidence type="ECO:0000313" key="9">
    <source>
        <dbReference type="Proteomes" id="UP000481858"/>
    </source>
</evidence>
<comment type="caution">
    <text evidence="8">The sequence shown here is derived from an EMBL/GenBank/DDBJ whole genome shotgun (WGS) entry which is preliminary data.</text>
</comment>
<dbReference type="InterPro" id="IPR003097">
    <property type="entry name" value="CysJ-like_FAD-binding"/>
</dbReference>
<dbReference type="InterPro" id="IPR001709">
    <property type="entry name" value="Flavoprot_Pyr_Nucl_cyt_Rdtase"/>
</dbReference>
<dbReference type="EMBL" id="WUBL01000041">
    <property type="protein sequence ID" value="KAF2969106.1"/>
    <property type="molecule type" value="Genomic_DNA"/>
</dbReference>
<evidence type="ECO:0000256" key="4">
    <source>
        <dbReference type="ARBA" id="ARBA00023002"/>
    </source>
</evidence>
<dbReference type="InterPro" id="IPR001433">
    <property type="entry name" value="OxRdtase_FAD/NAD-bd"/>
</dbReference>
<gene>
    <name evidence="8" type="ORF">GQX73_g4457</name>
</gene>
<dbReference type="SUPFAM" id="SSF63380">
    <property type="entry name" value="Riboflavin synthase domain-like"/>
    <property type="match status" value="1"/>
</dbReference>
<dbReference type="InterPro" id="IPR039261">
    <property type="entry name" value="FNR_nucleotide-bd"/>
</dbReference>
<evidence type="ECO:0000259" key="6">
    <source>
        <dbReference type="Pfam" id="PF00175"/>
    </source>
</evidence>
<comment type="cofactor">
    <cofactor evidence="1">
        <name>FAD</name>
        <dbReference type="ChEBI" id="CHEBI:57692"/>
    </cofactor>
</comment>
<dbReference type="Gene3D" id="3.40.50.80">
    <property type="entry name" value="Nucleotide-binding domain of ferredoxin-NADP reductase (FNR) module"/>
    <property type="match status" value="1"/>
</dbReference>
<dbReference type="GO" id="GO:0005829">
    <property type="term" value="C:cytosol"/>
    <property type="evidence" value="ECO:0007669"/>
    <property type="project" value="TreeGrafter"/>
</dbReference>
<dbReference type="PANTHER" id="PTHR19384:SF108">
    <property type="entry name" value="NADPH--CYTOCHROME P450 REDUCTASE"/>
    <property type="match status" value="1"/>
</dbReference>
<dbReference type="GO" id="GO:0003958">
    <property type="term" value="F:NADPH-hemoprotein reductase activity"/>
    <property type="evidence" value="ECO:0007669"/>
    <property type="project" value="TreeGrafter"/>
</dbReference>
<dbReference type="InParanoid" id="A0A7C8IPP1"/>
<evidence type="ECO:0000256" key="3">
    <source>
        <dbReference type="ARBA" id="ARBA00022827"/>
    </source>
</evidence>
<protein>
    <recommendedName>
        <fullName evidence="10">FAD-binding FR-type domain-containing protein</fullName>
    </recommendedName>
</protein>
<dbReference type="InterPro" id="IPR023173">
    <property type="entry name" value="NADPH_Cyt_P450_Rdtase_alpha"/>
</dbReference>
<keyword evidence="5" id="KW-0472">Membrane</keyword>
<dbReference type="PRINTS" id="PR00371">
    <property type="entry name" value="FPNCR"/>
</dbReference>
<dbReference type="Pfam" id="PF00175">
    <property type="entry name" value="NAD_binding_1"/>
    <property type="match status" value="1"/>
</dbReference>
<dbReference type="InterPro" id="IPR017938">
    <property type="entry name" value="Riboflavin_synthase-like_b-brl"/>
</dbReference>
<evidence type="ECO:0000259" key="7">
    <source>
        <dbReference type="Pfam" id="PF00667"/>
    </source>
</evidence>
<sequence length="389" mass="43009">MCVGLRYKTGDYLAVYPIAPDDEVDRLLSALGWQGKASVPLLISALEGCVAVSKVPSPTSANAIFRYYVDICGPVARDSVKDLAQFAPTPDARNLLLTLGKNKDAYHAFTNKNYVTLGRLLSLAAPGVVWKDLPLSYLLETMPATQPRCYSIASSSIISARRLAITVGVEKRPLVEEPSTEIKGLTTNYLLALANSVQKIGVVPSYQLSGPAGALEGHKIYAAIRRSKFKLPTLPITPIIMIAAGTGMAAFRGFIQERARLKSIGKPVGPMVLFFGCRNPEEDYLYRQELEEARDELGGVFEIVTAFSRVSEHERQYVQDAIRRKAKEFCELLDQDASLYICGRASMAREVSKTIRDGLVAQKGWDQAQLRRWTDSMKRGNKWLEDVWG</sequence>